<dbReference type="SUPFAM" id="SSF49464">
    <property type="entry name" value="Carboxypeptidase regulatory domain-like"/>
    <property type="match status" value="1"/>
</dbReference>
<dbReference type="OrthoDB" id="9768177at2"/>
<keyword evidence="9 10" id="KW-0998">Cell outer membrane</keyword>
<evidence type="ECO:0000256" key="8">
    <source>
        <dbReference type="ARBA" id="ARBA00023136"/>
    </source>
</evidence>
<dbReference type="GO" id="GO:0009279">
    <property type="term" value="C:cell outer membrane"/>
    <property type="evidence" value="ECO:0007669"/>
    <property type="project" value="UniProtKB-SubCell"/>
</dbReference>
<dbReference type="Pfam" id="PF07660">
    <property type="entry name" value="STN"/>
    <property type="match status" value="1"/>
</dbReference>
<dbReference type="InterPro" id="IPR011662">
    <property type="entry name" value="Secretin/TonB_short_N"/>
</dbReference>
<dbReference type="SMART" id="SM00965">
    <property type="entry name" value="STN"/>
    <property type="match status" value="1"/>
</dbReference>
<dbReference type="RefSeq" id="WP_158069984.1">
    <property type="nucleotide sequence ID" value="NZ_FQUO01000004.1"/>
</dbReference>
<comment type="subcellular location">
    <subcellularLocation>
        <location evidence="1 10">Cell outer membrane</location>
        <topology evidence="1 10">Multi-pass membrane protein</topology>
    </subcellularLocation>
</comment>
<dbReference type="Gene3D" id="2.60.40.1120">
    <property type="entry name" value="Carboxypeptidase-like, regulatory domain"/>
    <property type="match status" value="1"/>
</dbReference>
<evidence type="ECO:0000256" key="9">
    <source>
        <dbReference type="ARBA" id="ARBA00023237"/>
    </source>
</evidence>
<dbReference type="EMBL" id="FQUO01000004">
    <property type="protein sequence ID" value="SHF04473.1"/>
    <property type="molecule type" value="Genomic_DNA"/>
</dbReference>
<evidence type="ECO:0000256" key="11">
    <source>
        <dbReference type="RuleBase" id="RU003357"/>
    </source>
</evidence>
<dbReference type="Pfam" id="PF13715">
    <property type="entry name" value="CarbopepD_reg_2"/>
    <property type="match status" value="1"/>
</dbReference>
<keyword evidence="4" id="KW-0406">Ion transport</keyword>
<reference evidence="14 15" key="1">
    <citation type="submission" date="2016-11" db="EMBL/GenBank/DDBJ databases">
        <authorList>
            <person name="Jaros S."/>
            <person name="Januszkiewicz K."/>
            <person name="Wedrychowicz H."/>
        </authorList>
    </citation>
    <scope>NUCLEOTIDE SEQUENCE [LARGE SCALE GENOMIC DNA]</scope>
    <source>
        <strain evidence="14 15">DSM 26897</strain>
    </source>
</reference>
<name>A0A1M4YFN7_9BACT</name>
<evidence type="ECO:0000256" key="2">
    <source>
        <dbReference type="ARBA" id="ARBA00022448"/>
    </source>
</evidence>
<evidence type="ECO:0000313" key="14">
    <source>
        <dbReference type="EMBL" id="SHF04473.1"/>
    </source>
</evidence>
<keyword evidence="7 11" id="KW-0798">TonB box</keyword>
<dbReference type="InterPro" id="IPR023996">
    <property type="entry name" value="TonB-dep_OMP_SusC/RagA"/>
</dbReference>
<dbReference type="InterPro" id="IPR036942">
    <property type="entry name" value="Beta-barrel_TonB_sf"/>
</dbReference>
<gene>
    <name evidence="14" type="ORF">SAMN05444008_104263</name>
</gene>
<keyword evidence="5 10" id="KW-0812">Transmembrane</keyword>
<dbReference type="InterPro" id="IPR037066">
    <property type="entry name" value="Plug_dom_sf"/>
</dbReference>
<keyword evidence="2 10" id="KW-0813">Transport</keyword>
<dbReference type="Proteomes" id="UP000184368">
    <property type="component" value="Unassembled WGS sequence"/>
</dbReference>
<dbReference type="Pfam" id="PF07715">
    <property type="entry name" value="Plug"/>
    <property type="match status" value="1"/>
</dbReference>
<keyword evidence="6" id="KW-0408">Iron</keyword>
<evidence type="ECO:0000313" key="15">
    <source>
        <dbReference type="Proteomes" id="UP000184368"/>
    </source>
</evidence>
<dbReference type="Gene3D" id="2.170.130.10">
    <property type="entry name" value="TonB-dependent receptor, plug domain"/>
    <property type="match status" value="1"/>
</dbReference>
<evidence type="ECO:0000256" key="6">
    <source>
        <dbReference type="ARBA" id="ARBA00023004"/>
    </source>
</evidence>
<dbReference type="SUPFAM" id="SSF56935">
    <property type="entry name" value="Porins"/>
    <property type="match status" value="1"/>
</dbReference>
<keyword evidence="12" id="KW-0732">Signal</keyword>
<feature type="chain" id="PRO_5012251432" evidence="12">
    <location>
        <begin position="19"/>
        <end position="1062"/>
    </location>
</feature>
<dbReference type="GO" id="GO:0006826">
    <property type="term" value="P:iron ion transport"/>
    <property type="evidence" value="ECO:0007669"/>
    <property type="project" value="UniProtKB-KW"/>
</dbReference>
<comment type="similarity">
    <text evidence="10 11">Belongs to the TonB-dependent receptor family.</text>
</comment>
<keyword evidence="8 10" id="KW-0472">Membrane</keyword>
<feature type="domain" description="Secretin/TonB short N-terminal" evidence="13">
    <location>
        <begin position="48"/>
        <end position="100"/>
    </location>
</feature>
<proteinExistence type="inferred from homology"/>
<evidence type="ECO:0000256" key="1">
    <source>
        <dbReference type="ARBA" id="ARBA00004571"/>
    </source>
</evidence>
<dbReference type="InterPro" id="IPR008969">
    <property type="entry name" value="CarboxyPept-like_regulatory"/>
</dbReference>
<evidence type="ECO:0000256" key="3">
    <source>
        <dbReference type="ARBA" id="ARBA00022452"/>
    </source>
</evidence>
<accession>A0A1M4YFN7</accession>
<dbReference type="Pfam" id="PF00593">
    <property type="entry name" value="TonB_dep_Rec_b-barrel"/>
    <property type="match status" value="1"/>
</dbReference>
<dbReference type="InterPro" id="IPR023997">
    <property type="entry name" value="TonB-dep_OMP_SusC/RagA_CS"/>
</dbReference>
<dbReference type="AlphaFoldDB" id="A0A1M4YFN7"/>
<dbReference type="InterPro" id="IPR000531">
    <property type="entry name" value="Beta-barrel_TonB"/>
</dbReference>
<evidence type="ECO:0000259" key="13">
    <source>
        <dbReference type="SMART" id="SM00965"/>
    </source>
</evidence>
<dbReference type="NCBIfam" id="TIGR04057">
    <property type="entry name" value="SusC_RagA_signa"/>
    <property type="match status" value="1"/>
</dbReference>
<dbReference type="InterPro" id="IPR039426">
    <property type="entry name" value="TonB-dep_rcpt-like"/>
</dbReference>
<evidence type="ECO:0000256" key="12">
    <source>
        <dbReference type="SAM" id="SignalP"/>
    </source>
</evidence>
<keyword evidence="4" id="KW-0410">Iron transport</keyword>
<feature type="signal peptide" evidence="12">
    <location>
        <begin position="1"/>
        <end position="18"/>
    </location>
</feature>
<dbReference type="InterPro" id="IPR012910">
    <property type="entry name" value="Plug_dom"/>
</dbReference>
<protein>
    <submittedName>
        <fullName evidence="14">TonB-linked outer membrane protein, SusC/RagA family</fullName>
    </submittedName>
</protein>
<sequence>MTKFVLLLLFACTLQSFAKGYGQGTISLNLERVELKQAFKAIEAQGFYRFVYKDQVLPRNQKVSITVQEASLTEVLDNILRNTPLTYRQLNDKLVVISTGGVEAEVPEAITITGRITDENGKALSGVSVQEKGTNNGTTTNDDGRYTLAVTSANSVLVVSFVGFENREVAVGNQTQVNVALRSANNQMNEVVVVGYGSVQKRELTSAVTTIRSKDFLQGAVNSPLQLIEGKVAGVVISNPAAADPNRATDVQVRGAASISAGNGPLIVIDGMPGGDLRNVAQQDIESITVLKDASAAAIYGSRGANGVILVQTKKGRAGKVSITYDSFIEHDRIANKPDMLSAEEFVSRGRDADRGARTNWYDALIRENNFGQNHFVTLSGGNESTIFRISGNYRNKTAIDIASSRREYGFRANFMQKALNGLLEFSGNLSQRTANEEYTNYGAFQQAVKLNPTIPIMDPTNPSRWNTLQGFDTYNPVQDLNTRENGADRNYSIADFNIRLNLRKNLYSELKLARQGQEMLRREYYNVLSAESINSNRRGRARLASEKWTDYTLEWTGNYNTKINRHDFRVMGGYSYQEFNNQGFSAENMNFPSDAFGWNNLDAGSWNLEAGRLGMDSWRNKEKTIAFLGRFNYNFDDTYFLQGSLRYEGNTKFGANNKWGMFPALSAAWRVSNLDAIKSVDAIDDLKLRVSYGVTGRSGFPRYTSLARYTGYGRYLNDAGQWIQVYGPANNFNPDLRWEKAIAYNFGIDFSLFRSKLTGSIDLFNRISSDLISEYLPVGPYLHERMVVNVGKTTSRGVELQLNWDAVKTRDFTYSTNITTSYIKAKLDSWSNDRFRSNYTELNWLPSPGNPGPAYRMEDGVELGSFYGYRYAGVNNEGKILIWKNGEVGKEAIVASTEGNFDRDRAYIGHGAPHFELAWGNSVGYKRFDLSLYFRGRFDYQILNLYQMYYGLQAEPNVNLLKDAYTRNGDITSGKVIMDYFLEPGDYFKLDNLTLGWSPKVQAKWLNNLRFYGTMRNVFTITKYSGLDPTTVGVTGLTPGYGDLNVYPITRNFSFGAQVTF</sequence>
<evidence type="ECO:0000256" key="7">
    <source>
        <dbReference type="ARBA" id="ARBA00023077"/>
    </source>
</evidence>
<dbReference type="STRING" id="1302690.BUE76_15490"/>
<dbReference type="NCBIfam" id="TIGR04056">
    <property type="entry name" value="OMP_RagA_SusC"/>
    <property type="match status" value="1"/>
</dbReference>
<evidence type="ECO:0000256" key="4">
    <source>
        <dbReference type="ARBA" id="ARBA00022496"/>
    </source>
</evidence>
<dbReference type="PROSITE" id="PS52016">
    <property type="entry name" value="TONB_DEPENDENT_REC_3"/>
    <property type="match status" value="1"/>
</dbReference>
<keyword evidence="15" id="KW-1185">Reference proteome</keyword>
<dbReference type="Gene3D" id="2.40.170.20">
    <property type="entry name" value="TonB-dependent receptor, beta-barrel domain"/>
    <property type="match status" value="1"/>
</dbReference>
<evidence type="ECO:0000256" key="10">
    <source>
        <dbReference type="PROSITE-ProRule" id="PRU01360"/>
    </source>
</evidence>
<evidence type="ECO:0000256" key="5">
    <source>
        <dbReference type="ARBA" id="ARBA00022692"/>
    </source>
</evidence>
<keyword evidence="3 10" id="KW-1134">Transmembrane beta strand</keyword>
<organism evidence="14 15">
    <name type="scientific">Cnuella takakiae</name>
    <dbReference type="NCBI Taxonomy" id="1302690"/>
    <lineage>
        <taxon>Bacteria</taxon>
        <taxon>Pseudomonadati</taxon>
        <taxon>Bacteroidota</taxon>
        <taxon>Chitinophagia</taxon>
        <taxon>Chitinophagales</taxon>
        <taxon>Chitinophagaceae</taxon>
        <taxon>Cnuella</taxon>
    </lineage>
</organism>